<dbReference type="GO" id="GO:0009772">
    <property type="term" value="P:photosynthetic electron transport in photosystem II"/>
    <property type="evidence" value="ECO:0007669"/>
    <property type="project" value="InterPro"/>
</dbReference>
<evidence type="ECO:0000256" key="10">
    <source>
        <dbReference type="ARBA" id="ARBA00022723"/>
    </source>
</evidence>
<keyword evidence="9 20" id="KW-0812">Transmembrane</keyword>
<keyword evidence="11 20" id="KW-0460">Magnesium</keyword>
<dbReference type="InterPro" id="IPR005781">
    <property type="entry name" value="Photo_RC_M"/>
</dbReference>
<dbReference type="Proteomes" id="UP000468591">
    <property type="component" value="Unassembled WGS sequence"/>
</dbReference>
<evidence type="ECO:0000256" key="2">
    <source>
        <dbReference type="ARBA" id="ARBA00004548"/>
    </source>
</evidence>
<dbReference type="AlphaFoldDB" id="A0A6P0CE07"/>
<sequence>MAEYQNIFTQVQVQGPPEMGVDPDGRLGRERTNSASFSSLAGLFGNAQLGPIYLGPFGLVALATGFAWFFIVGMNFWWQVDYSPGLFFRDLFWLALEPPSSDYGLGFAPLDEGGWWLIASFFLLVSVISWWIRTYLRAEELGMGKHVSWAFASAIWLFLVLGLFRPILMGSWSEAVPYGIFPHLDWTNLFSLTYGNLFYNPFHALSIVFLYGSALLFAMHGATILAVSRYGGEREIEQIVDRGTASERAALFWRWTMGFNATMEGIHRWAWWFAVLTTLTGGIGILLTGTVVDNWFVWAQEHGYAPLD</sequence>
<accession>A0A6P0CE07</accession>
<comment type="subunit">
    <text evidence="20">Reaction center is composed of four bacteriochlorophylls, two bacteriopheophytins, two ubiquinones, one iron, and highly hydrophobic polypeptide chains.</text>
</comment>
<gene>
    <name evidence="21" type="ORF">GV827_17200</name>
</gene>
<evidence type="ECO:0000256" key="19">
    <source>
        <dbReference type="RuleBase" id="RU004331"/>
    </source>
</evidence>
<evidence type="ECO:0000256" key="1">
    <source>
        <dbReference type="ARBA" id="ARBA00002611"/>
    </source>
</evidence>
<keyword evidence="6 20" id="KW-0674">Reaction center</keyword>
<comment type="function">
    <text evidence="1 20">The reaction center is a membrane-bound complex that mediates the initial photochemical event in the electron transfer process of photosynthesis.</text>
</comment>
<feature type="transmembrane region" description="Helical" evidence="20">
    <location>
        <begin position="52"/>
        <end position="78"/>
    </location>
</feature>
<comment type="similarity">
    <text evidence="3 19">Belongs to the reaction center PufL/M/PsbA/D family.</text>
</comment>
<keyword evidence="17 20" id="KW-0472">Membrane</keyword>
<evidence type="ECO:0000256" key="7">
    <source>
        <dbReference type="ARBA" id="ARBA00022494"/>
    </source>
</evidence>
<evidence type="ECO:0000313" key="21">
    <source>
        <dbReference type="EMBL" id="NEK24127.1"/>
    </source>
</evidence>
<keyword evidence="5 20" id="KW-0813">Transport</keyword>
<dbReference type="Pfam" id="PF00124">
    <property type="entry name" value="Photo_RC"/>
    <property type="match status" value="1"/>
</dbReference>
<evidence type="ECO:0000256" key="9">
    <source>
        <dbReference type="ARBA" id="ARBA00022692"/>
    </source>
</evidence>
<dbReference type="SUPFAM" id="SSF81483">
    <property type="entry name" value="Bacterial photosystem II reaction centre, L and M subunits"/>
    <property type="match status" value="1"/>
</dbReference>
<keyword evidence="16 20" id="KW-0408">Iron</keyword>
<keyword evidence="7 20" id="KW-0148">Chlorophyll</keyword>
<comment type="subcellular location">
    <subcellularLocation>
        <location evidence="2 20">Cellular chromatophore membrane</location>
        <topology evidence="2 20">Multi-pass membrane protein</topology>
    </subcellularLocation>
</comment>
<dbReference type="Gene3D" id="1.20.85.10">
    <property type="entry name" value="Photosystem II protein D1-like"/>
    <property type="match status" value="2"/>
</dbReference>
<dbReference type="NCBIfam" id="TIGR01115">
    <property type="entry name" value="pufM"/>
    <property type="match status" value="1"/>
</dbReference>
<feature type="transmembrane region" description="Helical" evidence="20">
    <location>
        <begin position="115"/>
        <end position="136"/>
    </location>
</feature>
<name>A0A6P0CE07_9RHOB</name>
<evidence type="ECO:0000256" key="4">
    <source>
        <dbReference type="ARBA" id="ARBA00018761"/>
    </source>
</evidence>
<dbReference type="PRINTS" id="PR00256">
    <property type="entry name" value="REACTNCENTRE"/>
</dbReference>
<dbReference type="InterPro" id="IPR055265">
    <property type="entry name" value="Photo_RC_L/M_CS"/>
</dbReference>
<evidence type="ECO:0000256" key="6">
    <source>
        <dbReference type="ARBA" id="ARBA00022469"/>
    </source>
</evidence>
<dbReference type="EMBL" id="JAABNT010000012">
    <property type="protein sequence ID" value="NEK24127.1"/>
    <property type="molecule type" value="Genomic_DNA"/>
</dbReference>
<evidence type="ECO:0000256" key="12">
    <source>
        <dbReference type="ARBA" id="ARBA00022956"/>
    </source>
</evidence>
<evidence type="ECO:0000256" key="8">
    <source>
        <dbReference type="ARBA" id="ARBA00022531"/>
    </source>
</evidence>
<evidence type="ECO:0000256" key="20">
    <source>
        <dbReference type="RuleBase" id="RU364137"/>
    </source>
</evidence>
<keyword evidence="12 20" id="KW-0076">Bacteriochlorophyll</keyword>
<evidence type="ECO:0000256" key="11">
    <source>
        <dbReference type="ARBA" id="ARBA00022842"/>
    </source>
</evidence>
<dbReference type="GO" id="GO:0042717">
    <property type="term" value="C:plasma membrane-derived chromatophore membrane"/>
    <property type="evidence" value="ECO:0007669"/>
    <property type="project" value="UniProtKB-SubCell"/>
</dbReference>
<evidence type="ECO:0000256" key="18">
    <source>
        <dbReference type="ARBA" id="ARBA00031893"/>
    </source>
</evidence>
<keyword evidence="22" id="KW-1185">Reference proteome</keyword>
<keyword evidence="15 20" id="KW-0157">Chromophore</keyword>
<keyword evidence="14 20" id="KW-1133">Transmembrane helix</keyword>
<dbReference type="InterPro" id="IPR036854">
    <property type="entry name" value="Photo_II_D1/D2_sf"/>
</dbReference>
<dbReference type="RefSeq" id="WP_164355050.1">
    <property type="nucleotide sequence ID" value="NZ_JAABNT010000012.1"/>
</dbReference>
<dbReference type="InterPro" id="IPR000484">
    <property type="entry name" value="Photo_RC_L/M"/>
</dbReference>
<keyword evidence="10 20" id="KW-0479">Metal-binding</keyword>
<proteinExistence type="inferred from homology"/>
<dbReference type="PROSITE" id="PS00244">
    <property type="entry name" value="REACTION_CENTER"/>
    <property type="match status" value="1"/>
</dbReference>
<evidence type="ECO:0000313" key="22">
    <source>
        <dbReference type="Proteomes" id="UP000468591"/>
    </source>
</evidence>
<feature type="transmembrane region" description="Helical" evidence="20">
    <location>
        <begin position="148"/>
        <end position="168"/>
    </location>
</feature>
<dbReference type="GO" id="GO:0046872">
    <property type="term" value="F:metal ion binding"/>
    <property type="evidence" value="ECO:0007669"/>
    <property type="project" value="UniProtKB-KW"/>
</dbReference>
<evidence type="ECO:0000256" key="16">
    <source>
        <dbReference type="ARBA" id="ARBA00023004"/>
    </source>
</evidence>
<evidence type="ECO:0000256" key="13">
    <source>
        <dbReference type="ARBA" id="ARBA00022982"/>
    </source>
</evidence>
<evidence type="ECO:0000256" key="3">
    <source>
        <dbReference type="ARBA" id="ARBA00008204"/>
    </source>
</evidence>
<keyword evidence="8 20" id="KW-0602">Photosynthesis</keyword>
<evidence type="ECO:0000256" key="15">
    <source>
        <dbReference type="ARBA" id="ARBA00022991"/>
    </source>
</evidence>
<protein>
    <recommendedName>
        <fullName evidence="4 20">Reaction center protein M chain</fullName>
    </recommendedName>
    <alternativeName>
        <fullName evidence="18 20">Photosynthetic reaction center M subunit</fullName>
    </alternativeName>
</protein>
<feature type="transmembrane region" description="Helical" evidence="20">
    <location>
        <begin position="269"/>
        <end position="292"/>
    </location>
</feature>
<comment type="caution">
    <text evidence="21">The sequence shown here is derived from an EMBL/GenBank/DDBJ whole genome shotgun (WGS) entry which is preliminary data.</text>
</comment>
<feature type="transmembrane region" description="Helical" evidence="20">
    <location>
        <begin position="202"/>
        <end position="227"/>
    </location>
</feature>
<dbReference type="GO" id="GO:0030077">
    <property type="term" value="C:plasma membrane light-harvesting complex"/>
    <property type="evidence" value="ECO:0007669"/>
    <property type="project" value="InterPro"/>
</dbReference>
<organism evidence="21 22">
    <name type="scientific">Sulfitobacter sediminilitoris</name>
    <dbReference type="NCBI Taxonomy" id="2698830"/>
    <lineage>
        <taxon>Bacteria</taxon>
        <taxon>Pseudomonadati</taxon>
        <taxon>Pseudomonadota</taxon>
        <taxon>Alphaproteobacteria</taxon>
        <taxon>Rhodobacterales</taxon>
        <taxon>Roseobacteraceae</taxon>
        <taxon>Sulfitobacter</taxon>
    </lineage>
</organism>
<reference evidence="21 22" key="1">
    <citation type="submission" date="2020-01" db="EMBL/GenBank/DDBJ databases">
        <title>Sulfitobacter sediminilitoris sp. nov., isolated from a tidal flat.</title>
        <authorList>
            <person name="Park S."/>
            <person name="Yoon J.-H."/>
        </authorList>
    </citation>
    <scope>NUCLEOTIDE SEQUENCE [LARGE SCALE GENOMIC DNA]</scope>
    <source>
        <strain evidence="21 22">JBTF-M27</strain>
    </source>
</reference>
<dbReference type="GO" id="GO:0042314">
    <property type="term" value="F:bacteriochlorophyll binding"/>
    <property type="evidence" value="ECO:0007669"/>
    <property type="project" value="UniProtKB-KW"/>
</dbReference>
<keyword evidence="13 20" id="KW-0249">Electron transport</keyword>
<evidence type="ECO:0000256" key="17">
    <source>
        <dbReference type="ARBA" id="ARBA00023136"/>
    </source>
</evidence>
<evidence type="ECO:0000256" key="5">
    <source>
        <dbReference type="ARBA" id="ARBA00022448"/>
    </source>
</evidence>
<evidence type="ECO:0000256" key="14">
    <source>
        <dbReference type="ARBA" id="ARBA00022989"/>
    </source>
</evidence>